<evidence type="ECO:0000256" key="14">
    <source>
        <dbReference type="RuleBase" id="RU361205"/>
    </source>
</evidence>
<dbReference type="Pfam" id="PF00809">
    <property type="entry name" value="Pterin_bind"/>
    <property type="match status" value="1"/>
</dbReference>
<evidence type="ECO:0000256" key="8">
    <source>
        <dbReference type="ARBA" id="ARBA00022679"/>
    </source>
</evidence>
<dbReference type="UniPathway" id="UPA00077">
    <property type="reaction ID" value="UER00156"/>
</dbReference>
<evidence type="ECO:0000256" key="5">
    <source>
        <dbReference type="ARBA" id="ARBA00011738"/>
    </source>
</evidence>
<accession>A0A291BBF7</accession>
<dbReference type="Proteomes" id="UP000218160">
    <property type="component" value="Chromosome 2"/>
</dbReference>
<proteinExistence type="inferred from homology"/>
<keyword evidence="11 14" id="KW-0289">Folate biosynthesis</keyword>
<dbReference type="PROSITE" id="PS00792">
    <property type="entry name" value="DHPS_1"/>
    <property type="match status" value="1"/>
</dbReference>
<comment type="catalytic activity">
    <reaction evidence="1">
        <text>(7,8-dihydropterin-6-yl)methyl diphosphate + 4-aminobenzoate = 7,8-dihydropteroate + diphosphate</text>
        <dbReference type="Rhea" id="RHEA:19949"/>
        <dbReference type="ChEBI" id="CHEBI:17836"/>
        <dbReference type="ChEBI" id="CHEBI:17839"/>
        <dbReference type="ChEBI" id="CHEBI:33019"/>
        <dbReference type="ChEBI" id="CHEBI:72950"/>
        <dbReference type="EC" id="2.5.1.15"/>
    </reaction>
</comment>
<dbReference type="InterPro" id="IPR011005">
    <property type="entry name" value="Dihydropteroate_synth-like_sf"/>
</dbReference>
<dbReference type="PANTHER" id="PTHR20941:SF1">
    <property type="entry name" value="FOLIC ACID SYNTHESIS PROTEIN FOL1"/>
    <property type="match status" value="1"/>
</dbReference>
<feature type="domain" description="Pterin-binding" evidence="15">
    <location>
        <begin position="15"/>
        <end position="267"/>
    </location>
</feature>
<evidence type="ECO:0000256" key="2">
    <source>
        <dbReference type="ARBA" id="ARBA00001946"/>
    </source>
</evidence>
<keyword evidence="8 14" id="KW-0808">Transferase</keyword>
<dbReference type="InterPro" id="IPR000489">
    <property type="entry name" value="Pterin-binding_dom"/>
</dbReference>
<evidence type="ECO:0000259" key="15">
    <source>
        <dbReference type="PROSITE" id="PS50972"/>
    </source>
</evidence>
<reference evidence="17" key="1">
    <citation type="submission" date="2017-04" db="EMBL/GenBank/DDBJ databases">
        <title>Genome evolution of the luminous symbionts of deep sea anglerfish.</title>
        <authorList>
            <person name="Hendry T.A."/>
        </authorList>
    </citation>
    <scope>NUCLEOTIDE SEQUENCE [LARGE SCALE GENOMIC DNA]</scope>
</reference>
<comment type="similarity">
    <text evidence="4 14">Belongs to the DHPS family.</text>
</comment>
<evidence type="ECO:0000256" key="9">
    <source>
        <dbReference type="ARBA" id="ARBA00022723"/>
    </source>
</evidence>
<dbReference type="KEGG" id="elux:BTN50_1865"/>
<dbReference type="Gene3D" id="3.20.20.20">
    <property type="entry name" value="Dihydropteroate synthase-like"/>
    <property type="match status" value="1"/>
</dbReference>
<dbReference type="GO" id="GO:0004156">
    <property type="term" value="F:dihydropteroate synthase activity"/>
    <property type="evidence" value="ECO:0007669"/>
    <property type="project" value="UniProtKB-EC"/>
</dbReference>
<dbReference type="GO" id="GO:0005829">
    <property type="term" value="C:cytosol"/>
    <property type="evidence" value="ECO:0007669"/>
    <property type="project" value="TreeGrafter"/>
</dbReference>
<sequence>MILTSKKLTLDLSSPKVMGILNITPDSFFDGGKFERLDRALLHAEKMILSGASILDIGGQSTRPAAKNISLDEELARVLPSIEAIRARFDCWISIDTSKATVMTEAVNAGANLINDVRALQDLNALEAAMVADVPICIMHMQGQPSSMQLDPNYNDLFEDIHAFFEQRIEICKKMGIERSKLLLDPGFGFGKTLMHNYQLLAKLENFHCYGLPVLVGMSRKSMIFNLLDKEPTDILGGSLTCATIAALKGAQIIRTHDVKETVNVVRVVNSICEAANSLGK</sequence>
<dbReference type="InterPro" id="IPR045031">
    <property type="entry name" value="DHP_synth-like"/>
</dbReference>
<dbReference type="PROSITE" id="PS50972">
    <property type="entry name" value="PTERIN_BINDING"/>
    <property type="match status" value="1"/>
</dbReference>
<gene>
    <name evidence="16" type="ORF">BTN50_1865</name>
</gene>
<evidence type="ECO:0000256" key="3">
    <source>
        <dbReference type="ARBA" id="ARBA00004763"/>
    </source>
</evidence>
<evidence type="ECO:0000313" key="17">
    <source>
        <dbReference type="Proteomes" id="UP000218160"/>
    </source>
</evidence>
<dbReference type="AlphaFoldDB" id="A0A291BBF7"/>
<comment type="function">
    <text evidence="13 14">Catalyzes the condensation of para-aminobenzoate (pABA) with 6-hydroxymethyl-7,8-dihydropterin diphosphate (DHPt-PP) to form 7,8-dihydropteroate (H2Pte), the immediate precursor of folate derivatives.</text>
</comment>
<dbReference type="GO" id="GO:0046656">
    <property type="term" value="P:folic acid biosynthetic process"/>
    <property type="evidence" value="ECO:0007669"/>
    <property type="project" value="UniProtKB-KW"/>
</dbReference>
<dbReference type="RefSeq" id="WP_150137371.1">
    <property type="nucleotide sequence ID" value="NZ_CP020663.1"/>
</dbReference>
<dbReference type="FunFam" id="3.20.20.20:FF:000004">
    <property type="entry name" value="Dihydropteroate synthase"/>
    <property type="match status" value="1"/>
</dbReference>
<organism evidence="16 17">
    <name type="scientific">Candidatus Enterovibrio altilux</name>
    <dbReference type="NCBI Taxonomy" id="1927128"/>
    <lineage>
        <taxon>Bacteria</taxon>
        <taxon>Pseudomonadati</taxon>
        <taxon>Pseudomonadota</taxon>
        <taxon>Gammaproteobacteria</taxon>
        <taxon>Vibrionales</taxon>
        <taxon>Vibrionaceae</taxon>
        <taxon>Enterovibrio</taxon>
    </lineage>
</organism>
<keyword evidence="10 14" id="KW-0460">Magnesium</keyword>
<dbReference type="NCBIfam" id="TIGR01496">
    <property type="entry name" value="DHPS"/>
    <property type="match status" value="1"/>
</dbReference>
<dbReference type="EC" id="2.5.1.15" evidence="6 14"/>
<evidence type="ECO:0000256" key="1">
    <source>
        <dbReference type="ARBA" id="ARBA00000012"/>
    </source>
</evidence>
<evidence type="ECO:0000256" key="12">
    <source>
        <dbReference type="ARBA" id="ARBA00030193"/>
    </source>
</evidence>
<dbReference type="InterPro" id="IPR006390">
    <property type="entry name" value="DHP_synth_dom"/>
</dbReference>
<evidence type="ECO:0000256" key="11">
    <source>
        <dbReference type="ARBA" id="ARBA00022909"/>
    </source>
</evidence>
<evidence type="ECO:0000256" key="10">
    <source>
        <dbReference type="ARBA" id="ARBA00022842"/>
    </source>
</evidence>
<name>A0A291BBF7_9GAMM</name>
<dbReference type="SUPFAM" id="SSF51717">
    <property type="entry name" value="Dihydropteroate synthetase-like"/>
    <property type="match status" value="1"/>
</dbReference>
<keyword evidence="9 14" id="KW-0479">Metal-binding</keyword>
<evidence type="ECO:0000256" key="4">
    <source>
        <dbReference type="ARBA" id="ARBA00009503"/>
    </source>
</evidence>
<dbReference type="OrthoDB" id="9811744at2"/>
<evidence type="ECO:0000256" key="7">
    <source>
        <dbReference type="ARBA" id="ARBA00016919"/>
    </source>
</evidence>
<evidence type="ECO:0000256" key="13">
    <source>
        <dbReference type="ARBA" id="ARBA00053449"/>
    </source>
</evidence>
<comment type="cofactor">
    <cofactor evidence="2 14">
        <name>Mg(2+)</name>
        <dbReference type="ChEBI" id="CHEBI:18420"/>
    </cofactor>
</comment>
<evidence type="ECO:0000256" key="6">
    <source>
        <dbReference type="ARBA" id="ARBA00012458"/>
    </source>
</evidence>
<comment type="pathway">
    <text evidence="3 14">Cofactor biosynthesis; tetrahydrofolate biosynthesis; 7,8-dihydrofolate from 2-amino-4-hydroxy-6-hydroxymethyl-7,8-dihydropteridine diphosphate and 4-aminobenzoate: step 1/2.</text>
</comment>
<comment type="subunit">
    <text evidence="5">Homodimer.</text>
</comment>
<dbReference type="PANTHER" id="PTHR20941">
    <property type="entry name" value="FOLATE SYNTHESIS PROTEINS"/>
    <property type="match status" value="1"/>
</dbReference>
<protein>
    <recommendedName>
        <fullName evidence="7 14">Dihydropteroate synthase</fullName>
        <shortName evidence="14">DHPS</shortName>
        <ecNumber evidence="6 14">2.5.1.15</ecNumber>
    </recommendedName>
    <alternativeName>
        <fullName evidence="12 14">Dihydropteroate pyrophosphorylase</fullName>
    </alternativeName>
</protein>
<evidence type="ECO:0000313" key="16">
    <source>
        <dbReference type="EMBL" id="ATF10285.1"/>
    </source>
</evidence>
<dbReference type="GO" id="GO:0046872">
    <property type="term" value="F:metal ion binding"/>
    <property type="evidence" value="ECO:0007669"/>
    <property type="project" value="UniProtKB-KW"/>
</dbReference>
<dbReference type="PROSITE" id="PS00793">
    <property type="entry name" value="DHPS_2"/>
    <property type="match status" value="1"/>
</dbReference>
<dbReference type="GO" id="GO:0046654">
    <property type="term" value="P:tetrahydrofolate biosynthetic process"/>
    <property type="evidence" value="ECO:0007669"/>
    <property type="project" value="UniProtKB-UniPathway"/>
</dbReference>
<dbReference type="CDD" id="cd00739">
    <property type="entry name" value="DHPS"/>
    <property type="match status" value="1"/>
</dbReference>
<dbReference type="EMBL" id="CP020663">
    <property type="protein sequence ID" value="ATF10285.1"/>
    <property type="molecule type" value="Genomic_DNA"/>
</dbReference>
<keyword evidence="17" id="KW-1185">Reference proteome</keyword>